<gene>
    <name evidence="2" type="ORF">EHV08_00740</name>
</gene>
<sequence length="366" mass="41445">MRKLFLALALLLISVSTVSAQEKQQLFSPIKFNGYFIGYYRYNGQKENVSNGFDFRLLRVIASGRILEDFEWRFQAQVTGNTETLGKSPRMIDMSLEWQRFPEFRVKLGQYKIPFTFENPEHPLYIGFMDNAQAICKLSQYTDRTGIHSSNGCDVGLQIQGDLFPNADGHRLLHYQIGVFNGQGINTPDVGNQKDIIGGAWVSPTPGLRIGAFGWTGSYARKSGALFAKVDRRRYALSAEYDHDDWVFRSEYIHSTGGKFNTVVNKDGSAGDLTINEAAGNKADGFYVMASAPIVKQKANIKARYDVYRDRADMASSRTMYEIEANYMFTKNITFSLEYAFVNDRNIPNPDNHNYSILEARMGVCF</sequence>
<dbReference type="Gene3D" id="2.40.160.10">
    <property type="entry name" value="Porin"/>
    <property type="match status" value="1"/>
</dbReference>
<dbReference type="InterPro" id="IPR010870">
    <property type="entry name" value="Porin_O/P"/>
</dbReference>
<keyword evidence="3" id="KW-1185">Reference proteome</keyword>
<dbReference type="AlphaFoldDB" id="A0A432LJ22"/>
<dbReference type="OrthoDB" id="9807854at2"/>
<name>A0A432LJ22_9BACT</name>
<organism evidence="2 3">
    <name type="scientific">Prevotella koreensis</name>
    <dbReference type="NCBI Taxonomy" id="2490854"/>
    <lineage>
        <taxon>Bacteria</taxon>
        <taxon>Pseudomonadati</taxon>
        <taxon>Bacteroidota</taxon>
        <taxon>Bacteroidia</taxon>
        <taxon>Bacteroidales</taxon>
        <taxon>Prevotellaceae</taxon>
        <taxon>Prevotella</taxon>
    </lineage>
</organism>
<keyword evidence="1" id="KW-0732">Signal</keyword>
<dbReference type="Proteomes" id="UP000278983">
    <property type="component" value="Unassembled WGS sequence"/>
</dbReference>
<feature type="signal peptide" evidence="1">
    <location>
        <begin position="1"/>
        <end position="20"/>
    </location>
</feature>
<reference evidence="2 3" key="1">
    <citation type="submission" date="2018-12" db="EMBL/GenBank/DDBJ databases">
        <title>Genome sequencing of Prevotella sp. KCOM 3155 (= JS262).</title>
        <authorList>
            <person name="Kook J.-K."/>
            <person name="Park S.-N."/>
            <person name="Lim Y.K."/>
        </authorList>
    </citation>
    <scope>NUCLEOTIDE SEQUENCE [LARGE SCALE GENOMIC DNA]</scope>
    <source>
        <strain evidence="2 3">KCOM 3155</strain>
    </source>
</reference>
<comment type="caution">
    <text evidence="2">The sequence shown here is derived from an EMBL/GenBank/DDBJ whole genome shotgun (WGS) entry which is preliminary data.</text>
</comment>
<dbReference type="RefSeq" id="WP_126677541.1">
    <property type="nucleotide sequence ID" value="NZ_RYYU01000001.1"/>
</dbReference>
<dbReference type="SUPFAM" id="SSF56935">
    <property type="entry name" value="Porins"/>
    <property type="match status" value="1"/>
</dbReference>
<evidence type="ECO:0000313" key="2">
    <source>
        <dbReference type="EMBL" id="RUL58438.1"/>
    </source>
</evidence>
<dbReference type="Pfam" id="PF07396">
    <property type="entry name" value="Porin_O_P"/>
    <property type="match status" value="1"/>
</dbReference>
<evidence type="ECO:0000256" key="1">
    <source>
        <dbReference type="SAM" id="SignalP"/>
    </source>
</evidence>
<evidence type="ECO:0000313" key="3">
    <source>
        <dbReference type="Proteomes" id="UP000278983"/>
    </source>
</evidence>
<proteinExistence type="predicted"/>
<protein>
    <submittedName>
        <fullName evidence="2">Porin</fullName>
    </submittedName>
</protein>
<feature type="chain" id="PRO_5019070429" evidence="1">
    <location>
        <begin position="21"/>
        <end position="366"/>
    </location>
</feature>
<dbReference type="EMBL" id="RYYU01000001">
    <property type="protein sequence ID" value="RUL58438.1"/>
    <property type="molecule type" value="Genomic_DNA"/>
</dbReference>
<accession>A0A432LJ22</accession>
<dbReference type="InterPro" id="IPR023614">
    <property type="entry name" value="Porin_dom_sf"/>
</dbReference>